<sequence length="25" mass="2604">MEPLKGELGGIIDVHDQLALSSIAP</sequence>
<name>A0A381VI00_9ZZZZ</name>
<evidence type="ECO:0000313" key="1">
    <source>
        <dbReference type="EMBL" id="SVA39975.1"/>
    </source>
</evidence>
<gene>
    <name evidence="1" type="ORF">METZ01_LOCUS92829</name>
</gene>
<dbReference type="EMBL" id="UINC01008894">
    <property type="protein sequence ID" value="SVA39975.1"/>
    <property type="molecule type" value="Genomic_DNA"/>
</dbReference>
<feature type="non-terminal residue" evidence="1">
    <location>
        <position position="25"/>
    </location>
</feature>
<organism evidence="1">
    <name type="scientific">marine metagenome</name>
    <dbReference type="NCBI Taxonomy" id="408172"/>
    <lineage>
        <taxon>unclassified sequences</taxon>
        <taxon>metagenomes</taxon>
        <taxon>ecological metagenomes</taxon>
    </lineage>
</organism>
<accession>A0A381VI00</accession>
<protein>
    <submittedName>
        <fullName evidence="1">Uncharacterized protein</fullName>
    </submittedName>
</protein>
<dbReference type="AlphaFoldDB" id="A0A381VI00"/>
<proteinExistence type="predicted"/>
<reference evidence="1" key="1">
    <citation type="submission" date="2018-05" db="EMBL/GenBank/DDBJ databases">
        <authorList>
            <person name="Lanie J.A."/>
            <person name="Ng W.-L."/>
            <person name="Kazmierczak K.M."/>
            <person name="Andrzejewski T.M."/>
            <person name="Davidsen T.M."/>
            <person name="Wayne K.J."/>
            <person name="Tettelin H."/>
            <person name="Glass J.I."/>
            <person name="Rusch D."/>
            <person name="Podicherti R."/>
            <person name="Tsui H.-C.T."/>
            <person name="Winkler M.E."/>
        </authorList>
    </citation>
    <scope>NUCLEOTIDE SEQUENCE</scope>
</reference>